<name>A0ABU0M5T8_9HYPH</name>
<accession>A0ABU0M5T8</accession>
<dbReference type="Proteomes" id="UP001223743">
    <property type="component" value="Unassembled WGS sequence"/>
</dbReference>
<dbReference type="RefSeq" id="WP_266279750.1">
    <property type="nucleotide sequence ID" value="NZ_JAPKNF010000001.1"/>
</dbReference>
<proteinExistence type="predicted"/>
<reference evidence="1 2" key="1">
    <citation type="submission" date="2023-07" db="EMBL/GenBank/DDBJ databases">
        <title>Genomic Encyclopedia of Type Strains, Phase IV (KMG-IV): sequencing the most valuable type-strain genomes for metagenomic binning, comparative biology and taxonomic classification.</title>
        <authorList>
            <person name="Goeker M."/>
        </authorList>
    </citation>
    <scope>NUCLEOTIDE SEQUENCE [LARGE SCALE GENOMIC DNA]</scope>
    <source>
        <strain evidence="1 2">B1-1</strain>
    </source>
</reference>
<sequence length="139" mass="14759">MRDIMDRVHVAAAFAPKAAVTDNTAQVSSVADLKGYGSCMLAYILGTNADTDMTYTLLIEDSDDNSSFAAVDDAYLNGTEVLGSADFGDDGEPRKIGYTGIKRYVRATITPANNTGNVFIGGVWVLGHPNRQPTANPPI</sequence>
<organism evidence="1 2">
    <name type="scientific">Kaistia geumhonensis</name>
    <dbReference type="NCBI Taxonomy" id="410839"/>
    <lineage>
        <taxon>Bacteria</taxon>
        <taxon>Pseudomonadati</taxon>
        <taxon>Pseudomonadota</taxon>
        <taxon>Alphaproteobacteria</taxon>
        <taxon>Hyphomicrobiales</taxon>
        <taxon>Kaistiaceae</taxon>
        <taxon>Kaistia</taxon>
    </lineage>
</organism>
<evidence type="ECO:0000313" key="2">
    <source>
        <dbReference type="Proteomes" id="UP001223743"/>
    </source>
</evidence>
<comment type="caution">
    <text evidence="1">The sequence shown here is derived from an EMBL/GenBank/DDBJ whole genome shotgun (WGS) entry which is preliminary data.</text>
</comment>
<keyword evidence="2" id="KW-1185">Reference proteome</keyword>
<protein>
    <submittedName>
        <fullName evidence="1">Uncharacterized protein</fullName>
    </submittedName>
</protein>
<gene>
    <name evidence="1" type="ORF">QO015_001937</name>
</gene>
<evidence type="ECO:0000313" key="1">
    <source>
        <dbReference type="EMBL" id="MDQ0516324.1"/>
    </source>
</evidence>
<dbReference type="EMBL" id="JAUSWJ010000001">
    <property type="protein sequence ID" value="MDQ0516324.1"/>
    <property type="molecule type" value="Genomic_DNA"/>
</dbReference>